<protein>
    <recommendedName>
        <fullName evidence="1">ParB-like N-terminal domain-containing protein</fullName>
    </recommendedName>
</protein>
<dbReference type="Pfam" id="PF02195">
    <property type="entry name" value="ParB_N"/>
    <property type="match status" value="1"/>
</dbReference>
<evidence type="ECO:0000313" key="3">
    <source>
        <dbReference type="Proteomes" id="UP000324797"/>
    </source>
</evidence>
<name>A0A5S4YVM5_9BRAD</name>
<dbReference type="SMART" id="SM00470">
    <property type="entry name" value="ParB"/>
    <property type="match status" value="1"/>
</dbReference>
<proteinExistence type="predicted"/>
<dbReference type="InterPro" id="IPR036086">
    <property type="entry name" value="ParB/Sulfiredoxin_sf"/>
</dbReference>
<comment type="caution">
    <text evidence="2">The sequence shown here is derived from an EMBL/GenBank/DDBJ whole genome shotgun (WGS) entry which is preliminary data.</text>
</comment>
<sequence>MATKRKETDRRRAITRAGIKRPTDTGETVERIAAKLAANAGGARKHAAAGAVVKLALKDIRVATQVFQWRSPGIVPSDDLIFDMAKATQNTGALDPIVVLPVADEYYVIDGHHRLAAYKTAGWKGHIPAIVFGGSLDEAVREALRSNSKNKLPMTAKERTEAAWRLVKLGKPGEWPDSISDTVALCAVGKGTVNRMREAWTKLHSGQYEGIADLSWRQAIAKLDGKEQQAFDEASWLEERAQNLANDIERAKLHLSKNPEITALALEMLDPGLPAELMALWEPRRPFDPTQVDEDKEPF</sequence>
<dbReference type="Proteomes" id="UP000324797">
    <property type="component" value="Unassembled WGS sequence"/>
</dbReference>
<gene>
    <name evidence="2" type="ORF">FXV83_05295</name>
</gene>
<evidence type="ECO:0000259" key="1">
    <source>
        <dbReference type="SMART" id="SM00470"/>
    </source>
</evidence>
<dbReference type="EMBL" id="VSTH01000017">
    <property type="protein sequence ID" value="TYO67577.1"/>
    <property type="molecule type" value="Genomic_DNA"/>
</dbReference>
<organism evidence="2 3">
    <name type="scientific">Bradyrhizobium hipponense</name>
    <dbReference type="NCBI Taxonomy" id="2605638"/>
    <lineage>
        <taxon>Bacteria</taxon>
        <taxon>Pseudomonadati</taxon>
        <taxon>Pseudomonadota</taxon>
        <taxon>Alphaproteobacteria</taxon>
        <taxon>Hyphomicrobiales</taxon>
        <taxon>Nitrobacteraceae</taxon>
        <taxon>Bradyrhizobium</taxon>
    </lineage>
</organism>
<dbReference type="SUPFAM" id="SSF110849">
    <property type="entry name" value="ParB/Sulfiredoxin"/>
    <property type="match status" value="1"/>
</dbReference>
<accession>A0A5S4YVM5</accession>
<keyword evidence="3" id="KW-1185">Reference proteome</keyword>
<dbReference type="AlphaFoldDB" id="A0A5S4YVM5"/>
<dbReference type="Gene3D" id="3.90.1530.10">
    <property type="entry name" value="Conserved hypothetical protein from pyrococcus furiosus pfu- 392566-001, ParB domain"/>
    <property type="match status" value="1"/>
</dbReference>
<reference evidence="2 3" key="1">
    <citation type="submission" date="2019-08" db="EMBL/GenBank/DDBJ databases">
        <title>Bradyrhizobium hipponensis sp. nov., a rhizobium isolated from a Lupinus angustifolius root nodule in Tunisia.</title>
        <authorList>
            <person name="Off K."/>
            <person name="Rejili M."/>
            <person name="Mars M."/>
            <person name="Brachmann A."/>
            <person name="Marin M."/>
        </authorList>
    </citation>
    <scope>NUCLEOTIDE SEQUENCE [LARGE SCALE GENOMIC DNA]</scope>
    <source>
        <strain evidence="3">aSej3</strain>
    </source>
</reference>
<feature type="domain" description="ParB-like N-terminal" evidence="1">
    <location>
        <begin position="62"/>
        <end position="148"/>
    </location>
</feature>
<evidence type="ECO:0000313" key="2">
    <source>
        <dbReference type="EMBL" id="TYO67577.1"/>
    </source>
</evidence>
<dbReference type="RefSeq" id="WP_148738153.1">
    <property type="nucleotide sequence ID" value="NZ_VSTH01000017.1"/>
</dbReference>
<dbReference type="InterPro" id="IPR003115">
    <property type="entry name" value="ParB_N"/>
</dbReference>